<dbReference type="EMBL" id="JBEDUW010000004">
    <property type="protein sequence ID" value="KAK9933917.1"/>
    <property type="molecule type" value="Genomic_DNA"/>
</dbReference>
<protein>
    <submittedName>
        <fullName evidence="1">Uncharacterized protein</fullName>
    </submittedName>
</protein>
<dbReference type="AlphaFoldDB" id="A0AAW1XDW4"/>
<proteinExistence type="predicted"/>
<accession>A0AAW1XDW4</accession>
<gene>
    <name evidence="1" type="ORF">M0R45_021087</name>
</gene>
<keyword evidence="2" id="KW-1185">Reference proteome</keyword>
<evidence type="ECO:0000313" key="1">
    <source>
        <dbReference type="EMBL" id="KAK9933917.1"/>
    </source>
</evidence>
<reference evidence="1 2" key="1">
    <citation type="journal article" date="2023" name="G3 (Bethesda)">
        <title>A chromosome-length genome assembly and annotation of blackberry (Rubus argutus, cv. 'Hillquist').</title>
        <authorList>
            <person name="Bruna T."/>
            <person name="Aryal R."/>
            <person name="Dudchenko O."/>
            <person name="Sargent D.J."/>
            <person name="Mead D."/>
            <person name="Buti M."/>
            <person name="Cavallini A."/>
            <person name="Hytonen T."/>
            <person name="Andres J."/>
            <person name="Pham M."/>
            <person name="Weisz D."/>
            <person name="Mascagni F."/>
            <person name="Usai G."/>
            <person name="Natali L."/>
            <person name="Bassil N."/>
            <person name="Fernandez G.E."/>
            <person name="Lomsadze A."/>
            <person name="Armour M."/>
            <person name="Olukolu B."/>
            <person name="Poorten T."/>
            <person name="Britton C."/>
            <person name="Davik J."/>
            <person name="Ashrafi H."/>
            <person name="Aiden E.L."/>
            <person name="Borodovsky M."/>
            <person name="Worthington M."/>
        </authorList>
    </citation>
    <scope>NUCLEOTIDE SEQUENCE [LARGE SCALE GENOMIC DNA]</scope>
    <source>
        <strain evidence="1">PI 553951</strain>
    </source>
</reference>
<evidence type="ECO:0000313" key="2">
    <source>
        <dbReference type="Proteomes" id="UP001457282"/>
    </source>
</evidence>
<name>A0AAW1XDW4_RUBAR</name>
<dbReference type="Proteomes" id="UP001457282">
    <property type="component" value="Unassembled WGS sequence"/>
</dbReference>
<sequence>MGREQAIGGFSQRSILSPGSQKRVKIDVHVCKHLSVVDQFGIRRIPMGQHMIQIGDLEHHISIEANIGDTRS</sequence>
<comment type="caution">
    <text evidence="1">The sequence shown here is derived from an EMBL/GenBank/DDBJ whole genome shotgun (WGS) entry which is preliminary data.</text>
</comment>
<organism evidence="1 2">
    <name type="scientific">Rubus argutus</name>
    <name type="common">Southern blackberry</name>
    <dbReference type="NCBI Taxonomy" id="59490"/>
    <lineage>
        <taxon>Eukaryota</taxon>
        <taxon>Viridiplantae</taxon>
        <taxon>Streptophyta</taxon>
        <taxon>Embryophyta</taxon>
        <taxon>Tracheophyta</taxon>
        <taxon>Spermatophyta</taxon>
        <taxon>Magnoliopsida</taxon>
        <taxon>eudicotyledons</taxon>
        <taxon>Gunneridae</taxon>
        <taxon>Pentapetalae</taxon>
        <taxon>rosids</taxon>
        <taxon>fabids</taxon>
        <taxon>Rosales</taxon>
        <taxon>Rosaceae</taxon>
        <taxon>Rosoideae</taxon>
        <taxon>Rosoideae incertae sedis</taxon>
        <taxon>Rubus</taxon>
    </lineage>
</organism>